<evidence type="ECO:0000259" key="7">
    <source>
        <dbReference type="Pfam" id="PF00171"/>
    </source>
</evidence>
<keyword evidence="2 6" id="KW-0560">Oxidoreductase</keyword>
<dbReference type="FunFam" id="3.40.605.10:FF:000007">
    <property type="entry name" value="NAD/NADP-dependent betaine aldehyde dehydrogenase"/>
    <property type="match status" value="1"/>
</dbReference>
<keyword evidence="9" id="KW-1185">Reference proteome</keyword>
<feature type="active site" evidence="5">
    <location>
        <position position="259"/>
    </location>
</feature>
<dbReference type="InterPro" id="IPR016161">
    <property type="entry name" value="Ald_DH/histidinol_DH"/>
</dbReference>
<comment type="similarity">
    <text evidence="1 6">Belongs to the aldehyde dehydrogenase family.</text>
</comment>
<evidence type="ECO:0000313" key="8">
    <source>
        <dbReference type="EMBL" id="KAJ9606300.1"/>
    </source>
</evidence>
<evidence type="ECO:0000256" key="1">
    <source>
        <dbReference type="ARBA" id="ARBA00009986"/>
    </source>
</evidence>
<dbReference type="Gene3D" id="3.40.309.10">
    <property type="entry name" value="Aldehyde Dehydrogenase, Chain A, domain 2"/>
    <property type="match status" value="1"/>
</dbReference>
<organism evidence="8 9">
    <name type="scientific">Cladophialophora chaetospira</name>
    <dbReference type="NCBI Taxonomy" id="386627"/>
    <lineage>
        <taxon>Eukaryota</taxon>
        <taxon>Fungi</taxon>
        <taxon>Dikarya</taxon>
        <taxon>Ascomycota</taxon>
        <taxon>Pezizomycotina</taxon>
        <taxon>Eurotiomycetes</taxon>
        <taxon>Chaetothyriomycetidae</taxon>
        <taxon>Chaetothyriales</taxon>
        <taxon>Herpotrichiellaceae</taxon>
        <taxon>Cladophialophora</taxon>
    </lineage>
</organism>
<evidence type="ECO:0000256" key="2">
    <source>
        <dbReference type="ARBA" id="ARBA00023002"/>
    </source>
</evidence>
<evidence type="ECO:0000256" key="5">
    <source>
        <dbReference type="PROSITE-ProRule" id="PRU10007"/>
    </source>
</evidence>
<dbReference type="AlphaFoldDB" id="A0AA38X3W0"/>
<evidence type="ECO:0000313" key="9">
    <source>
        <dbReference type="Proteomes" id="UP001172673"/>
    </source>
</evidence>
<sequence>MAPQTNGSSYETYLPKNKGLYYGGAFHEPQDGELREIISPINGKPITKVAFAGPKDTVAALEAAEKAFESWRNVSTVERCKLLRDAAQVIRDHAEDLATLDALNVGSPISIMRQEMQYAAMNFDLFAGLVPAVTGETQRLTEDMFHYTIREPLGVVARIVAYNHPLLMVAVKLATPIVMGNTVVIKAAEQAPLSALRLMELIGPLFPPGVINVLAGGKECGETLSSHPIVKKITLVGSVPIGRAIAKAAADTLKLGVFELGGKNALVAYPDADIPSLVDGIVKGMNWTWCGQSCSSTSRVFLPHSIHDEVLKLVIEKINAEHLPGDPLDSKTTMGALVDQKALDRVKKYIEIGKSEGAKLVLGGHPPESPKDGFYMLPTIFSDVQQSMRIASEEIFGPVMCVLKWTDEAELWKQVNSVEYGLTGSIYASNIATAQKAVRKMEAGYVWVNTSSTHFLGIPFGGYKQSGKGREHSLHELYDMTQTKAVHISLEDKVDGPAQPFKS</sequence>
<dbReference type="Proteomes" id="UP001172673">
    <property type="component" value="Unassembled WGS sequence"/>
</dbReference>
<evidence type="ECO:0000256" key="4">
    <source>
        <dbReference type="ARBA" id="ARBA00049194"/>
    </source>
</evidence>
<comment type="caution">
    <text evidence="8">The sequence shown here is derived from an EMBL/GenBank/DDBJ whole genome shotgun (WGS) entry which is preliminary data.</text>
</comment>
<reference evidence="8" key="1">
    <citation type="submission" date="2022-10" db="EMBL/GenBank/DDBJ databases">
        <title>Culturing micro-colonial fungi from biological soil crusts in the Mojave desert and describing Neophaeococcomyces mojavensis, and introducing the new genera and species Taxawa tesnikishii.</title>
        <authorList>
            <person name="Kurbessoian T."/>
            <person name="Stajich J.E."/>
        </authorList>
    </citation>
    <scope>NUCLEOTIDE SEQUENCE</scope>
    <source>
        <strain evidence="8">TK_41</strain>
    </source>
</reference>
<accession>A0AA38X3W0</accession>
<dbReference type="InterPro" id="IPR029510">
    <property type="entry name" value="Ald_DH_CS_GLU"/>
</dbReference>
<dbReference type="InterPro" id="IPR016163">
    <property type="entry name" value="Ald_DH_C"/>
</dbReference>
<dbReference type="InterPro" id="IPR015590">
    <property type="entry name" value="Aldehyde_DH_dom"/>
</dbReference>
<dbReference type="SUPFAM" id="SSF53720">
    <property type="entry name" value="ALDH-like"/>
    <property type="match status" value="1"/>
</dbReference>
<dbReference type="PROSITE" id="PS00687">
    <property type="entry name" value="ALDEHYDE_DEHYDR_GLU"/>
    <property type="match status" value="1"/>
</dbReference>
<feature type="domain" description="Aldehyde dehydrogenase" evidence="7">
    <location>
        <begin position="30"/>
        <end position="486"/>
    </location>
</feature>
<proteinExistence type="inferred from homology"/>
<evidence type="ECO:0000256" key="3">
    <source>
        <dbReference type="ARBA" id="ARBA00024226"/>
    </source>
</evidence>
<protein>
    <recommendedName>
        <fullName evidence="3">aldehyde dehydrogenase (NAD(+))</fullName>
        <ecNumber evidence="3">1.2.1.3</ecNumber>
    </recommendedName>
</protein>
<dbReference type="GO" id="GO:0004029">
    <property type="term" value="F:aldehyde dehydrogenase (NAD+) activity"/>
    <property type="evidence" value="ECO:0007669"/>
    <property type="project" value="UniProtKB-EC"/>
</dbReference>
<dbReference type="Pfam" id="PF00171">
    <property type="entry name" value="Aldedh"/>
    <property type="match status" value="1"/>
</dbReference>
<dbReference type="PANTHER" id="PTHR11699">
    <property type="entry name" value="ALDEHYDE DEHYDROGENASE-RELATED"/>
    <property type="match status" value="1"/>
</dbReference>
<name>A0AA38X3W0_9EURO</name>
<dbReference type="Gene3D" id="3.40.605.10">
    <property type="entry name" value="Aldehyde Dehydrogenase, Chain A, domain 1"/>
    <property type="match status" value="1"/>
</dbReference>
<evidence type="ECO:0000256" key="6">
    <source>
        <dbReference type="RuleBase" id="RU003345"/>
    </source>
</evidence>
<dbReference type="InterPro" id="IPR016162">
    <property type="entry name" value="Ald_DH_N"/>
</dbReference>
<dbReference type="EC" id="1.2.1.3" evidence="3"/>
<comment type="catalytic activity">
    <reaction evidence="4">
        <text>an aldehyde + NAD(+) + H2O = a carboxylate + NADH + 2 H(+)</text>
        <dbReference type="Rhea" id="RHEA:16185"/>
        <dbReference type="ChEBI" id="CHEBI:15377"/>
        <dbReference type="ChEBI" id="CHEBI:15378"/>
        <dbReference type="ChEBI" id="CHEBI:17478"/>
        <dbReference type="ChEBI" id="CHEBI:29067"/>
        <dbReference type="ChEBI" id="CHEBI:57540"/>
        <dbReference type="ChEBI" id="CHEBI:57945"/>
        <dbReference type="EC" id="1.2.1.3"/>
    </reaction>
</comment>
<gene>
    <name evidence="8" type="ORF">H2200_009261</name>
</gene>
<dbReference type="EMBL" id="JAPDRK010000014">
    <property type="protein sequence ID" value="KAJ9606300.1"/>
    <property type="molecule type" value="Genomic_DNA"/>
</dbReference>